<accession>A0ABD2YE21</accession>
<dbReference type="Pfam" id="PF15491">
    <property type="entry name" value="CTC1_2"/>
    <property type="match status" value="1"/>
</dbReference>
<dbReference type="EMBL" id="JBJUIK010000014">
    <property type="protein sequence ID" value="KAL3505216.1"/>
    <property type="molecule type" value="Genomic_DNA"/>
</dbReference>
<organism evidence="10 11">
    <name type="scientific">Cinchona calisaya</name>
    <dbReference type="NCBI Taxonomy" id="153742"/>
    <lineage>
        <taxon>Eukaryota</taxon>
        <taxon>Viridiplantae</taxon>
        <taxon>Streptophyta</taxon>
        <taxon>Embryophyta</taxon>
        <taxon>Tracheophyta</taxon>
        <taxon>Spermatophyta</taxon>
        <taxon>Magnoliopsida</taxon>
        <taxon>eudicotyledons</taxon>
        <taxon>Gunneridae</taxon>
        <taxon>Pentapetalae</taxon>
        <taxon>asterids</taxon>
        <taxon>lamiids</taxon>
        <taxon>Gentianales</taxon>
        <taxon>Rubiaceae</taxon>
        <taxon>Cinchonoideae</taxon>
        <taxon>Cinchoneae</taxon>
        <taxon>Cinchona</taxon>
    </lineage>
</organism>
<evidence type="ECO:0000256" key="9">
    <source>
        <dbReference type="SAM" id="MobiDB-lite"/>
    </source>
</evidence>
<keyword evidence="7" id="KW-0238">DNA-binding</keyword>
<proteinExistence type="inferred from homology"/>
<evidence type="ECO:0000313" key="11">
    <source>
        <dbReference type="Proteomes" id="UP001630127"/>
    </source>
</evidence>
<keyword evidence="11" id="KW-1185">Reference proteome</keyword>
<comment type="similarity">
    <text evidence="3">Belongs to the CTC1 family.</text>
</comment>
<evidence type="ECO:0000256" key="5">
    <source>
        <dbReference type="ARBA" id="ARBA00022454"/>
    </source>
</evidence>
<dbReference type="Proteomes" id="UP001630127">
    <property type="component" value="Unassembled WGS sequence"/>
</dbReference>
<comment type="caution">
    <text evidence="10">The sequence shown here is derived from an EMBL/GenBank/DDBJ whole genome shotgun (WGS) entry which is preliminary data.</text>
</comment>
<dbReference type="InterPro" id="IPR028262">
    <property type="entry name" value="CTC1_plant"/>
</dbReference>
<gene>
    <name evidence="10" type="ORF">ACH5RR_035057</name>
</gene>
<evidence type="ECO:0000256" key="2">
    <source>
        <dbReference type="ARBA" id="ARBA00004574"/>
    </source>
</evidence>
<dbReference type="InterPro" id="IPR042617">
    <property type="entry name" value="CTC1-like"/>
</dbReference>
<evidence type="ECO:0000256" key="4">
    <source>
        <dbReference type="ARBA" id="ARBA00016175"/>
    </source>
</evidence>
<feature type="region of interest" description="Disordered" evidence="9">
    <location>
        <begin position="26"/>
        <end position="55"/>
    </location>
</feature>
<protein>
    <recommendedName>
        <fullName evidence="4">CST complex subunit CTC1</fullName>
    </recommendedName>
</protein>
<evidence type="ECO:0000313" key="10">
    <source>
        <dbReference type="EMBL" id="KAL3505216.1"/>
    </source>
</evidence>
<name>A0ABD2YE21_9GENT</name>
<keyword evidence="6" id="KW-0779">Telomere</keyword>
<keyword evidence="8" id="KW-0539">Nucleus</keyword>
<comment type="subcellular location">
    <subcellularLocation>
        <location evidence="2">Chromosome</location>
        <location evidence="2">Telomere</location>
    </subcellularLocation>
    <subcellularLocation>
        <location evidence="1">Nucleus</location>
    </subcellularLocation>
</comment>
<keyword evidence="5" id="KW-0158">Chromosome</keyword>
<evidence type="ECO:0000256" key="7">
    <source>
        <dbReference type="ARBA" id="ARBA00023125"/>
    </source>
</evidence>
<evidence type="ECO:0000256" key="1">
    <source>
        <dbReference type="ARBA" id="ARBA00004123"/>
    </source>
</evidence>
<dbReference type="GO" id="GO:0000781">
    <property type="term" value="C:chromosome, telomeric region"/>
    <property type="evidence" value="ECO:0007669"/>
    <property type="project" value="UniProtKB-SubCell"/>
</dbReference>
<dbReference type="PANTHER" id="PTHR14865:SF2">
    <property type="entry name" value="CST COMPLEX SUBUNIT CTC1"/>
    <property type="match status" value="1"/>
</dbReference>
<dbReference type="PANTHER" id="PTHR14865">
    <property type="entry name" value="CST COMPLEX SUBUNIT CTC1"/>
    <property type="match status" value="1"/>
</dbReference>
<reference evidence="10 11" key="1">
    <citation type="submission" date="2024-11" db="EMBL/GenBank/DDBJ databases">
        <title>A near-complete genome assembly of Cinchona calisaya.</title>
        <authorList>
            <person name="Lian D.C."/>
            <person name="Zhao X.W."/>
            <person name="Wei L."/>
        </authorList>
    </citation>
    <scope>NUCLEOTIDE SEQUENCE [LARGE SCALE GENOMIC DNA]</scope>
    <source>
        <tissue evidence="10">Nenye</tissue>
    </source>
</reference>
<evidence type="ECO:0000256" key="8">
    <source>
        <dbReference type="ARBA" id="ARBA00023242"/>
    </source>
</evidence>
<sequence>MEAETAKILKISDLISRARPLSGISSLYPGRNVPSDQPRLAANQPPKPFSDKPTSQNPEFKILKPLSHPTILIGTLALPPEHRCNNHNANSTIHCSCFQFTDGDGSATICCDILDFHPQLLGKKIRVCAWNFIPFKVGCDYSSGFLEIIRWELLECSSNSIEFSLAPASSTEFKNDSKAKYSIFGVLETVSPVSVVPCLTGGSSSSGNDPISLCGFLVKMLVCECRLCNSRKAPLLLGDLCEQSYKNHCFMKPLIVYFHGSASSWHQVIVRLVRSVVSFSGLKKKLVYITKDDSELMYVTSNKAFLQLPEMAKKCIPNEKVELRGKGEVGSYAGTVTGVYMQGMAVELDQEVMLLLTDHQLIIPHSVRVGAVVSVRNVHFVSTKFSWTKTLVLGACSITCICVESFSPLETGCHKKSHSQNFLRRFVDSLAFSARLWVLLIVTCFRKKFAGILSEKEILGSKHKVGLAQSYATSNLPASAYLIRPHGVFVEYCKHGLCAYGNKGDYSLLKLVVPISCFKRYFENRWVKMLLDREKDFDIMGSIEQRNSLSCCGRSYAKLLREIFQSYDTGIILLGNLKVSPSSGKLQLVDATGSIDVVTPDTTSRRDFNRIYEVEDFTVVMQGVPDKKYCLEISPSEPFTCRSIFESAPLERELKLSLFIYYHFRHKISENDSSSSKNCEGSFQEFEGGTFHLLWLKHKFPLLHKCLGDQVVSNRSSAFAEAIIMPWDLTLPESDQIAHFTGLPLYDLRNVEKLEKQVGLERCKRLRDAGNSECSDLNNSCHSAYCTEKKHCDLNFPLKFPCLISSVSFKCPCQGFVHCTDKKAMTSSGCKPNGKRVLLEFDSQSLYMYQRIRIGAYYMVKHHRNDVICAVKDDNNVTAVPVSSETYLWSLSFSSDVVLKNSDPSSVFRFCNSSVSNVEILPDASQQFEIPPPKFSPISPEYCSDFNVCLPADIVSYLKIGTSNLESGLMKPSISLQDEGDVYDGNGVVVTTPVVSSGTSHSDLLLPEGNLLSLHGRVVAIHDSNGASFDSHLRSKSCVKVHQPIISQGTTIICIHVLVDHHTAMIFGALGKHTYPTGFGPGVDATFHRILVLGGENQYMLIPASFIVIDSANIIDYWCIDEGDSVSDSIVAHNSTSPGVYPAAFISEILHCVDFRPVQLHCRVVGLYVLVLQKNKKAGYSSTRVQSYSSLLDIPLAGFILDDGSSTCCCWANHERAANMLRLPTEASSKESCTKTSRRFEIPVTGKANGSSAGHLNRILRQHGRVVIKNYGSMFDSSCLDLSFSVDNGEVICSSDENILRCLIMNACFSTLWTVVGSLMDSTATHQLEKELSEMDMTVLPLQNIWASGVYHSDPLTESRILVHGLVNR</sequence>
<evidence type="ECO:0000256" key="6">
    <source>
        <dbReference type="ARBA" id="ARBA00022895"/>
    </source>
</evidence>
<dbReference type="GO" id="GO:0005634">
    <property type="term" value="C:nucleus"/>
    <property type="evidence" value="ECO:0007669"/>
    <property type="project" value="UniProtKB-SubCell"/>
</dbReference>
<dbReference type="GO" id="GO:0003677">
    <property type="term" value="F:DNA binding"/>
    <property type="evidence" value="ECO:0007669"/>
    <property type="project" value="UniProtKB-KW"/>
</dbReference>
<evidence type="ECO:0000256" key="3">
    <source>
        <dbReference type="ARBA" id="ARBA00006332"/>
    </source>
</evidence>